<dbReference type="Proteomes" id="UP001159370">
    <property type="component" value="Unassembled WGS sequence"/>
</dbReference>
<protein>
    <submittedName>
        <fullName evidence="1">Transposase</fullName>
    </submittedName>
</protein>
<sequence>MQTVYQYKLRLTKQPAIAMHRCLPMVGNQYNYLLGDRFHWYEQNPCAINVCQIFSHFQELAKNPNYKGQIKKTYLLYQDIYSRILQNNVVKRFKVTCNPFLNSESKGKLSNKGRFKSRDCDPTLGDPQMQNGYLQSNLINRLKLNNFKLILHNPLPVGFKIKIPSIIKKPVKQLGKQYQKLADKCKNFYVKTVKKLLSKYYFVLYENLNVKALSKFMHDDGWLNLLSIITITAQSAGLLVISVNTSANFPDCYDSEAKIRQKFHEKWYECPSCGCGLDHNHNTTININNMAVEHAVFKAQLTSPAMAGVAEKPTLYAIASV</sequence>
<dbReference type="EMBL" id="JANQDL010000066">
    <property type="protein sequence ID" value="MDH6064073.1"/>
    <property type="molecule type" value="Genomic_DNA"/>
</dbReference>
<name>A0AA43GYX6_9CYAN</name>
<comment type="caution">
    <text evidence="1">The sequence shown here is derived from an EMBL/GenBank/DDBJ whole genome shotgun (WGS) entry which is preliminary data.</text>
</comment>
<accession>A0AA43GYX6</accession>
<gene>
    <name evidence="1" type="ORF">NWP23_09905</name>
</gene>
<evidence type="ECO:0000313" key="1">
    <source>
        <dbReference type="EMBL" id="MDH6064073.1"/>
    </source>
</evidence>
<dbReference type="AlphaFoldDB" id="A0AA43GYX6"/>
<evidence type="ECO:0000313" key="2">
    <source>
        <dbReference type="Proteomes" id="UP001159370"/>
    </source>
</evidence>
<proteinExistence type="predicted"/>
<reference evidence="1 2" key="1">
    <citation type="journal article" date="2023" name="J. Phycol.">
        <title>Chrysosporum ovalisporum is synonymous with the true-branching cyanobacterium Umezakia natans (Nostocales/Aphanizomenonaceae).</title>
        <authorList>
            <person name="McGregor G.B."/>
            <person name="Sendall B.C."/>
            <person name="Niiyama Y."/>
            <person name="Tuji A."/>
            <person name="Willis A."/>
        </authorList>
    </citation>
    <scope>NUCLEOTIDE SEQUENCE [LARGE SCALE GENOMIC DNA]</scope>
    <source>
        <strain evidence="1 2">FSS-62</strain>
    </source>
</reference>
<organism evidence="1 2">
    <name type="scientific">Umezakia ovalisporum FSS-62</name>
    <dbReference type="NCBI Taxonomy" id="2971776"/>
    <lineage>
        <taxon>Bacteria</taxon>
        <taxon>Bacillati</taxon>
        <taxon>Cyanobacteriota</taxon>
        <taxon>Cyanophyceae</taxon>
        <taxon>Nostocales</taxon>
        <taxon>Nodulariaceae</taxon>
        <taxon>Umezakia</taxon>
    </lineage>
</organism>
<dbReference type="RefSeq" id="WP_280656746.1">
    <property type="nucleotide sequence ID" value="NZ_JANQDL010000066.1"/>
</dbReference>